<keyword evidence="5" id="KW-0479">Metal-binding</keyword>
<dbReference type="Pfam" id="PF13490">
    <property type="entry name" value="zf-HC2"/>
    <property type="match status" value="1"/>
</dbReference>
<evidence type="ECO:0000256" key="3">
    <source>
        <dbReference type="SAM" id="Phobius"/>
    </source>
</evidence>
<keyword evidence="5" id="KW-0862">Zinc</keyword>
<keyword evidence="6" id="KW-1185">Reference proteome</keyword>
<keyword evidence="5" id="KW-0863">Zinc-finger</keyword>
<organism evidence="5 6">
    <name type="scientific">Anaerotignum lactatifermentans DSM 14214</name>
    <dbReference type="NCBI Taxonomy" id="1121323"/>
    <lineage>
        <taxon>Bacteria</taxon>
        <taxon>Bacillati</taxon>
        <taxon>Bacillota</taxon>
        <taxon>Clostridia</taxon>
        <taxon>Lachnospirales</taxon>
        <taxon>Anaerotignaceae</taxon>
        <taxon>Anaerotignum</taxon>
    </lineage>
</organism>
<dbReference type="RefSeq" id="WP_072852418.1">
    <property type="nucleotide sequence ID" value="NZ_FRAH01000054.1"/>
</dbReference>
<feature type="domain" description="Putative zinc-finger" evidence="4">
    <location>
        <begin position="6"/>
        <end position="39"/>
    </location>
</feature>
<dbReference type="Gene3D" id="1.10.10.1320">
    <property type="entry name" value="Anti-sigma factor, zinc-finger domain"/>
    <property type="match status" value="1"/>
</dbReference>
<protein>
    <recommendedName>
        <fullName evidence="2">Anti-sigma-W factor RsiW</fullName>
    </recommendedName>
</protein>
<evidence type="ECO:0000313" key="5">
    <source>
        <dbReference type="EMBL" id="SHK92942.1"/>
    </source>
</evidence>
<dbReference type="OrthoDB" id="6194834at2"/>
<dbReference type="InterPro" id="IPR027383">
    <property type="entry name" value="Znf_put"/>
</dbReference>
<keyword evidence="3" id="KW-0812">Transmembrane</keyword>
<keyword evidence="3" id="KW-0472">Membrane</keyword>
<accession>A0A1M6WGN1</accession>
<proteinExistence type="inferred from homology"/>
<evidence type="ECO:0000313" key="6">
    <source>
        <dbReference type="Proteomes" id="UP000183975"/>
    </source>
</evidence>
<evidence type="ECO:0000259" key="4">
    <source>
        <dbReference type="Pfam" id="PF13490"/>
    </source>
</evidence>
<dbReference type="GO" id="GO:0008270">
    <property type="term" value="F:zinc ion binding"/>
    <property type="evidence" value="ECO:0007669"/>
    <property type="project" value="UniProtKB-KW"/>
</dbReference>
<sequence length="217" mass="24646">MNKINCNIIGDLLPLYVDGAVSEDTKKLVEEHLAECADCKKAAEDMRKELVLPVHETVRAAETSFLQKMKKTWQKRRIRTAVISVAVTAGVILGSYMALTIPQWIIPYKPVDFSVAVEDGMVCVYYTGKGRINCSYGYDGEDEFFLYFTQSPWSAYVEPLLEDAEQEEPYRYQIDSVDCIAKVYYGEFSKGLDVLYGKEAEMAAQTELIWIRDEASQ</sequence>
<evidence type="ECO:0000256" key="2">
    <source>
        <dbReference type="ARBA" id="ARBA00024438"/>
    </source>
</evidence>
<evidence type="ECO:0000256" key="1">
    <source>
        <dbReference type="ARBA" id="ARBA00024353"/>
    </source>
</evidence>
<name>A0A1M6WGN1_9FIRM</name>
<feature type="transmembrane region" description="Helical" evidence="3">
    <location>
        <begin position="78"/>
        <end position="99"/>
    </location>
</feature>
<reference evidence="5 6" key="1">
    <citation type="submission" date="2016-11" db="EMBL/GenBank/DDBJ databases">
        <authorList>
            <person name="Jaros S."/>
            <person name="Januszkiewicz K."/>
            <person name="Wedrychowicz H."/>
        </authorList>
    </citation>
    <scope>NUCLEOTIDE SEQUENCE [LARGE SCALE GENOMIC DNA]</scope>
    <source>
        <strain evidence="5 6">DSM 14214</strain>
    </source>
</reference>
<dbReference type="Proteomes" id="UP000183975">
    <property type="component" value="Unassembled WGS sequence"/>
</dbReference>
<gene>
    <name evidence="5" type="ORF">SAMN02745138_02586</name>
</gene>
<dbReference type="InterPro" id="IPR041916">
    <property type="entry name" value="Anti_sigma_zinc_sf"/>
</dbReference>
<dbReference type="AlphaFoldDB" id="A0A1M6WGN1"/>
<dbReference type="EMBL" id="FRAH01000054">
    <property type="protein sequence ID" value="SHK92942.1"/>
    <property type="molecule type" value="Genomic_DNA"/>
</dbReference>
<keyword evidence="3" id="KW-1133">Transmembrane helix</keyword>
<comment type="similarity">
    <text evidence="1">Belongs to the zinc-associated anti-sigma factor (ZAS) superfamily. Anti-sigma-W factor family.</text>
</comment>